<proteinExistence type="inferred from homology"/>
<dbReference type="KEGG" id="pdis:D8B20_18050"/>
<evidence type="ECO:0000313" key="3">
    <source>
        <dbReference type="EMBL" id="QDY43835.1"/>
    </source>
</evidence>
<comment type="similarity">
    <text evidence="1">Belongs to the cycloisomerase 2 family.</text>
</comment>
<dbReference type="GO" id="GO:0005829">
    <property type="term" value="C:cytosol"/>
    <property type="evidence" value="ECO:0007669"/>
    <property type="project" value="TreeGrafter"/>
</dbReference>
<accession>A0A518XI13</accession>
<reference evidence="3 4" key="1">
    <citation type="submission" date="2018-10" db="EMBL/GenBank/DDBJ databases">
        <title>Genome Sequencing of Pantoea dispersa DSM 32899.</title>
        <authorList>
            <person name="Nawrath M."/>
            <person name="Ottenheim C."/>
            <person name="Wilm A."/>
            <person name="Zimmermann W."/>
            <person name="Wu J.C."/>
        </authorList>
    </citation>
    <scope>NUCLEOTIDE SEQUENCE [LARGE SCALE GENOMIC DNA]</scope>
    <source>
        <strain evidence="3 4">DSM 32899</strain>
        <plasmid evidence="3 4">unnamed1</plasmid>
    </source>
</reference>
<gene>
    <name evidence="3" type="ORF">D8B20_18050</name>
</gene>
<sequence length="368" mass="39529">MAQNTQHQTALVGTWTSVPDAPAVQKPAHASEGLYRLQMNSDGTLTPLDVIKMKSPSWIVKSRDGRFAYTTNEENAGTVTALAIDAAGAVRVLNVVNSHGQQPTHATLSPDGRFLFVSNYSVAKGGAGVAVFPVHADGSLGDQVQSFAFDQGSGVVKTRQESGHAHATVFTPDGSYLYAADLGDDRLHAWRYDASQAQPLQPDPSREVRFAPGSGPRHMVFSRDGQHAWVILEMAGELATLKVSDNRLTLAGQVKLYGDRNSTEYKSGGGIILSPDGHYLIVSNRGADNQLLVFRIGADGRLGTPKRYAADGIEPRAFSFDDSGKYLYVANVFSNTITLFDFDPSNGELKARGPAASIATPTDIKFFN</sequence>
<dbReference type="InterPro" id="IPR015943">
    <property type="entry name" value="WD40/YVTN_repeat-like_dom_sf"/>
</dbReference>
<dbReference type="PANTHER" id="PTHR30344:SF1">
    <property type="entry name" value="6-PHOSPHOGLUCONOLACTONASE"/>
    <property type="match status" value="1"/>
</dbReference>
<name>A0A518XI13_9GAMM</name>
<evidence type="ECO:0000256" key="1">
    <source>
        <dbReference type="ARBA" id="ARBA00005564"/>
    </source>
</evidence>
<dbReference type="GO" id="GO:0017057">
    <property type="term" value="F:6-phosphogluconolactonase activity"/>
    <property type="evidence" value="ECO:0007669"/>
    <property type="project" value="TreeGrafter"/>
</dbReference>
<dbReference type="Proteomes" id="UP000319411">
    <property type="component" value="Plasmid unnamed1"/>
</dbReference>
<dbReference type="Gene3D" id="2.130.10.10">
    <property type="entry name" value="YVTN repeat-like/Quinoprotein amine dehydrogenase"/>
    <property type="match status" value="1"/>
</dbReference>
<dbReference type="EMBL" id="CP032703">
    <property type="protein sequence ID" value="QDY43835.1"/>
    <property type="molecule type" value="Genomic_DNA"/>
</dbReference>
<evidence type="ECO:0000313" key="4">
    <source>
        <dbReference type="Proteomes" id="UP000319411"/>
    </source>
</evidence>
<protein>
    <submittedName>
        <fullName evidence="3">Lactonase family protein</fullName>
    </submittedName>
</protein>
<dbReference type="SUPFAM" id="SSF51004">
    <property type="entry name" value="C-terminal (heme d1) domain of cytochrome cd1-nitrite reductase"/>
    <property type="match status" value="1"/>
</dbReference>
<geneLocation type="plasmid" evidence="3 4">
    <name>unnamed1</name>
</geneLocation>
<dbReference type="PANTHER" id="PTHR30344">
    <property type="entry name" value="6-PHOSPHOGLUCONOLACTONASE-RELATED"/>
    <property type="match status" value="1"/>
</dbReference>
<dbReference type="AlphaFoldDB" id="A0A518XI13"/>
<dbReference type="InterPro" id="IPR019405">
    <property type="entry name" value="Lactonase_7-beta_prop"/>
</dbReference>
<dbReference type="OrthoDB" id="9790815at2"/>
<keyword evidence="2" id="KW-0313">Glucose metabolism</keyword>
<organism evidence="3 4">
    <name type="scientific">Candidatus Pantoea soli</name>
    <dbReference type="NCBI Taxonomy" id="3098669"/>
    <lineage>
        <taxon>Bacteria</taxon>
        <taxon>Pseudomonadati</taxon>
        <taxon>Pseudomonadota</taxon>
        <taxon>Gammaproteobacteria</taxon>
        <taxon>Enterobacterales</taxon>
        <taxon>Erwiniaceae</taxon>
        <taxon>Pantoea</taxon>
    </lineage>
</organism>
<keyword evidence="2" id="KW-0119">Carbohydrate metabolism</keyword>
<keyword evidence="4" id="KW-1185">Reference proteome</keyword>
<keyword evidence="3" id="KW-0614">Plasmid</keyword>
<dbReference type="GO" id="GO:0006006">
    <property type="term" value="P:glucose metabolic process"/>
    <property type="evidence" value="ECO:0007669"/>
    <property type="project" value="UniProtKB-KW"/>
</dbReference>
<dbReference type="InterPro" id="IPR050282">
    <property type="entry name" value="Cycloisomerase_2"/>
</dbReference>
<dbReference type="InterPro" id="IPR011048">
    <property type="entry name" value="Haem_d1_sf"/>
</dbReference>
<evidence type="ECO:0000256" key="2">
    <source>
        <dbReference type="ARBA" id="ARBA00022526"/>
    </source>
</evidence>
<dbReference type="Pfam" id="PF10282">
    <property type="entry name" value="Lactonase"/>
    <property type="match status" value="1"/>
</dbReference>